<gene>
    <name evidence="2" type="ORF">A500_11624</name>
</gene>
<evidence type="ECO:0000313" key="3">
    <source>
        <dbReference type="Proteomes" id="UP000013988"/>
    </source>
</evidence>
<feature type="transmembrane region" description="Helical" evidence="1">
    <location>
        <begin position="49"/>
        <end position="74"/>
    </location>
</feature>
<feature type="transmembrane region" description="Helical" evidence="1">
    <location>
        <begin position="23"/>
        <end position="43"/>
    </location>
</feature>
<keyword evidence="1" id="KW-0812">Transmembrane</keyword>
<feature type="transmembrane region" description="Helical" evidence="1">
    <location>
        <begin position="86"/>
        <end position="103"/>
    </location>
</feature>
<dbReference type="EMBL" id="ASRV01000135">
    <property type="protein sequence ID" value="EOR24911.1"/>
    <property type="molecule type" value="Genomic_DNA"/>
</dbReference>
<comment type="caution">
    <text evidence="2">The sequence shown here is derived from an EMBL/GenBank/DDBJ whole genome shotgun (WGS) entry which is preliminary data.</text>
</comment>
<name>R9CCI3_9CLOT</name>
<protein>
    <submittedName>
        <fullName evidence="2">Uncharacterized protein</fullName>
    </submittedName>
</protein>
<reference evidence="2 3" key="1">
    <citation type="submission" date="2013-03" db="EMBL/GenBank/DDBJ databases">
        <title>Whole genome shotgun sequencing of Clostridium sartagoforme AAU1.</title>
        <authorList>
            <person name="Joshi C.G."/>
            <person name="Duggirala S.M."/>
            <person name="Nathani N.M."/>
            <person name="Bhatt V.D."/>
            <person name="Patel A.K."/>
            <person name="Pandya P.R."/>
            <person name="KaPatel J.A."/>
        </authorList>
    </citation>
    <scope>NUCLEOTIDE SEQUENCE [LARGE SCALE GENOMIC DNA]</scope>
    <source>
        <strain evidence="2 3">AAU1</strain>
    </source>
</reference>
<sequence length="107" mass="12594">MIILFLIYEFWTFKNKKSLKYKLSPLVILVLISIFVLVFASFFKFIGYYFIFFILALELSLIGIILVCIFEIFLMIVSHELNLKKLTVLLFMSIALALIYYLGQKAF</sequence>
<dbReference type="AlphaFoldDB" id="R9CCI3"/>
<keyword evidence="1" id="KW-0472">Membrane</keyword>
<keyword evidence="1" id="KW-1133">Transmembrane helix</keyword>
<proteinExistence type="predicted"/>
<accession>R9CCI3</accession>
<organism evidence="2 3">
    <name type="scientific">Clostridium sartagoforme AAU1</name>
    <dbReference type="NCBI Taxonomy" id="1202534"/>
    <lineage>
        <taxon>Bacteria</taxon>
        <taxon>Bacillati</taxon>
        <taxon>Bacillota</taxon>
        <taxon>Clostridia</taxon>
        <taxon>Eubacteriales</taxon>
        <taxon>Clostridiaceae</taxon>
        <taxon>Clostridium</taxon>
    </lineage>
</organism>
<evidence type="ECO:0000313" key="2">
    <source>
        <dbReference type="EMBL" id="EOR24911.1"/>
    </source>
</evidence>
<keyword evidence="3" id="KW-1185">Reference proteome</keyword>
<dbReference type="Proteomes" id="UP000013988">
    <property type="component" value="Unassembled WGS sequence"/>
</dbReference>
<evidence type="ECO:0000256" key="1">
    <source>
        <dbReference type="SAM" id="Phobius"/>
    </source>
</evidence>